<dbReference type="EMBL" id="JALJOT010000001">
    <property type="protein sequence ID" value="KAK9919019.1"/>
    <property type="molecule type" value="Genomic_DNA"/>
</dbReference>
<keyword evidence="3" id="KW-1185">Reference proteome</keyword>
<sequence>MGSRLSSSEFPVVNEAATTDERGALSPHRASELAMNGLPFVSLEELKTGLLPKAKYETSSTTLSTALRDQRACILDIGVDVACTLGDLMPDGRPLCDRKPAGAELIDRPEKEILRFNLSPDSKENSISTQAMLEMDAIGRTYLGALAHAMRLPHNAFLNLLDDVPLVQPAYSVLDTVQYKAKSPVGCESHTDQGLLTVIYSPLSSALQVQDSWGEWQKFTLRPYHALVLSGGSPTVT</sequence>
<name>A0ABR2Z503_9CHLO</name>
<reference evidence="2 3" key="1">
    <citation type="journal article" date="2024" name="Nat. Commun.">
        <title>Phylogenomics reveals the evolutionary origins of lichenization in chlorophyte algae.</title>
        <authorList>
            <person name="Puginier C."/>
            <person name="Libourel C."/>
            <person name="Otte J."/>
            <person name="Skaloud P."/>
            <person name="Haon M."/>
            <person name="Grisel S."/>
            <person name="Petersen M."/>
            <person name="Berrin J.G."/>
            <person name="Delaux P.M."/>
            <person name="Dal Grande F."/>
            <person name="Keller J."/>
        </authorList>
    </citation>
    <scope>NUCLEOTIDE SEQUENCE [LARGE SCALE GENOMIC DNA]</scope>
    <source>
        <strain evidence="2 3">SAG 216-7</strain>
    </source>
</reference>
<comment type="caution">
    <text evidence="2">The sequence shown here is derived from an EMBL/GenBank/DDBJ whole genome shotgun (WGS) entry which is preliminary data.</text>
</comment>
<evidence type="ECO:0000313" key="3">
    <source>
        <dbReference type="Proteomes" id="UP001491310"/>
    </source>
</evidence>
<accession>A0ABR2Z503</accession>
<evidence type="ECO:0000256" key="1">
    <source>
        <dbReference type="SAM" id="MobiDB-lite"/>
    </source>
</evidence>
<evidence type="ECO:0000313" key="2">
    <source>
        <dbReference type="EMBL" id="KAK9919019.1"/>
    </source>
</evidence>
<dbReference type="Gene3D" id="2.60.120.330">
    <property type="entry name" value="B-lactam Antibiotic, Isopenicillin N Synthase, Chain"/>
    <property type="match status" value="1"/>
</dbReference>
<dbReference type="Proteomes" id="UP001491310">
    <property type="component" value="Unassembled WGS sequence"/>
</dbReference>
<gene>
    <name evidence="2" type="ORF">WJX75_008718</name>
</gene>
<feature type="region of interest" description="Disordered" evidence="1">
    <location>
        <begin position="1"/>
        <end position="25"/>
    </location>
</feature>
<proteinExistence type="predicted"/>
<organism evidence="2 3">
    <name type="scientific">Coccomyxa subellipsoidea</name>
    <dbReference type="NCBI Taxonomy" id="248742"/>
    <lineage>
        <taxon>Eukaryota</taxon>
        <taxon>Viridiplantae</taxon>
        <taxon>Chlorophyta</taxon>
        <taxon>core chlorophytes</taxon>
        <taxon>Trebouxiophyceae</taxon>
        <taxon>Trebouxiophyceae incertae sedis</taxon>
        <taxon>Coccomyxaceae</taxon>
        <taxon>Coccomyxa</taxon>
    </lineage>
</organism>
<evidence type="ECO:0008006" key="4">
    <source>
        <dbReference type="Google" id="ProtNLM"/>
    </source>
</evidence>
<dbReference type="SUPFAM" id="SSF51197">
    <property type="entry name" value="Clavaminate synthase-like"/>
    <property type="match status" value="1"/>
</dbReference>
<dbReference type="InterPro" id="IPR027443">
    <property type="entry name" value="IPNS-like_sf"/>
</dbReference>
<protein>
    <recommendedName>
        <fullName evidence="4">Isopenicillin N synthase-like Fe(2+) 2OG dioxygenase domain-containing protein</fullName>
    </recommendedName>
</protein>